<evidence type="ECO:0000313" key="2">
    <source>
        <dbReference type="Proteomes" id="UP000199529"/>
    </source>
</evidence>
<dbReference type="OrthoDB" id="9784936at2"/>
<accession>A0A1H3TU37</accession>
<dbReference type="Proteomes" id="UP000199529">
    <property type="component" value="Unassembled WGS sequence"/>
</dbReference>
<name>A0A1H3TU37_9PSEU</name>
<organism evidence="1 2">
    <name type="scientific">Saccharopolyspora shandongensis</name>
    <dbReference type="NCBI Taxonomy" id="418495"/>
    <lineage>
        <taxon>Bacteria</taxon>
        <taxon>Bacillati</taxon>
        <taxon>Actinomycetota</taxon>
        <taxon>Actinomycetes</taxon>
        <taxon>Pseudonocardiales</taxon>
        <taxon>Pseudonocardiaceae</taxon>
        <taxon>Saccharopolyspora</taxon>
    </lineage>
</organism>
<keyword evidence="2" id="KW-1185">Reference proteome</keyword>
<proteinExistence type="predicted"/>
<reference evidence="2" key="1">
    <citation type="submission" date="2016-10" db="EMBL/GenBank/DDBJ databases">
        <authorList>
            <person name="Varghese N."/>
            <person name="Submissions S."/>
        </authorList>
    </citation>
    <scope>NUCLEOTIDE SEQUENCE [LARGE SCALE GENOMIC DNA]</scope>
    <source>
        <strain evidence="2">CGMCC 4.3530</strain>
    </source>
</reference>
<evidence type="ECO:0000313" key="1">
    <source>
        <dbReference type="EMBL" id="SDZ53185.1"/>
    </source>
</evidence>
<sequence length="80" mass="8586">MLHNTSRGPASDVDFAFEDLPDDAFFRVVREGGPLGTIPPGQEARFPLLLAVGSPDAVDCVVTWTDAKGNIQTTRATVRT</sequence>
<dbReference type="AlphaFoldDB" id="A0A1H3TU37"/>
<dbReference type="EMBL" id="FNOK01000091">
    <property type="protein sequence ID" value="SDZ53185.1"/>
    <property type="molecule type" value="Genomic_DNA"/>
</dbReference>
<protein>
    <submittedName>
        <fullName evidence="1">Uncharacterized protein</fullName>
    </submittedName>
</protein>
<dbReference type="RefSeq" id="WP_093278425.1">
    <property type="nucleotide sequence ID" value="NZ_FNOK01000091.1"/>
</dbReference>
<gene>
    <name evidence="1" type="ORF">SAMN05216215_109115</name>
</gene>